<dbReference type="WBParaSite" id="MBELARI_LOCUS15325">
    <property type="protein sequence ID" value="MBELARI_LOCUS15325"/>
    <property type="gene ID" value="MBELARI_LOCUS15325"/>
</dbReference>
<dbReference type="AlphaFoldDB" id="A0AAF3EMR7"/>
<reference evidence="2" key="1">
    <citation type="submission" date="2024-02" db="UniProtKB">
        <authorList>
            <consortium name="WormBaseParasite"/>
        </authorList>
    </citation>
    <scope>IDENTIFICATION</scope>
</reference>
<accession>A0AAF3EMR7</accession>
<sequence>MWVWPSRGHKGVWIISRRVLAAQFDYQVTDTKAETKRTRVATNVDGIVNHVANRVITSHQQIERRDFNKKTVHGGH</sequence>
<organism evidence="1 2">
    <name type="scientific">Mesorhabditis belari</name>
    <dbReference type="NCBI Taxonomy" id="2138241"/>
    <lineage>
        <taxon>Eukaryota</taxon>
        <taxon>Metazoa</taxon>
        <taxon>Ecdysozoa</taxon>
        <taxon>Nematoda</taxon>
        <taxon>Chromadorea</taxon>
        <taxon>Rhabditida</taxon>
        <taxon>Rhabditina</taxon>
        <taxon>Rhabditomorpha</taxon>
        <taxon>Rhabditoidea</taxon>
        <taxon>Rhabditidae</taxon>
        <taxon>Mesorhabditinae</taxon>
        <taxon>Mesorhabditis</taxon>
    </lineage>
</organism>
<keyword evidence="1" id="KW-1185">Reference proteome</keyword>
<dbReference type="Proteomes" id="UP000887575">
    <property type="component" value="Unassembled WGS sequence"/>
</dbReference>
<evidence type="ECO:0000313" key="1">
    <source>
        <dbReference type="Proteomes" id="UP000887575"/>
    </source>
</evidence>
<protein>
    <submittedName>
        <fullName evidence="2">Uncharacterized protein</fullName>
    </submittedName>
</protein>
<proteinExistence type="predicted"/>
<evidence type="ECO:0000313" key="2">
    <source>
        <dbReference type="WBParaSite" id="MBELARI_LOCUS15325"/>
    </source>
</evidence>
<name>A0AAF3EMR7_9BILA</name>